<proteinExistence type="predicted"/>
<organism evidence="1">
    <name type="scientific">Timema shepardi</name>
    <name type="common">Walking stick</name>
    <dbReference type="NCBI Taxonomy" id="629360"/>
    <lineage>
        <taxon>Eukaryota</taxon>
        <taxon>Metazoa</taxon>
        <taxon>Ecdysozoa</taxon>
        <taxon>Arthropoda</taxon>
        <taxon>Hexapoda</taxon>
        <taxon>Insecta</taxon>
        <taxon>Pterygota</taxon>
        <taxon>Neoptera</taxon>
        <taxon>Polyneoptera</taxon>
        <taxon>Phasmatodea</taxon>
        <taxon>Timematodea</taxon>
        <taxon>Timematoidea</taxon>
        <taxon>Timematidae</taxon>
        <taxon>Timema</taxon>
    </lineage>
</organism>
<sequence length="105" mass="11686">MHLRGGRMENYFVKKLNAPDRDSNLDFPVIISLIYSESSALDHAVTEVGASRSAKTQLISTSSALPEMFGKGEPIKSQNQPSQISAHALYNQKRADSFVVRYEEI</sequence>
<dbReference type="EMBL" id="OC001438">
    <property type="protein sequence ID" value="CAD7259920.1"/>
    <property type="molecule type" value="Genomic_DNA"/>
</dbReference>
<gene>
    <name evidence="1" type="ORF">TSIB3V08_LOCUS4114</name>
</gene>
<accession>A0A7R9AU26</accession>
<name>A0A7R9AU26_TIMSH</name>
<protein>
    <submittedName>
        <fullName evidence="1">Uncharacterized protein</fullName>
    </submittedName>
</protein>
<dbReference type="AlphaFoldDB" id="A0A7R9AU26"/>
<evidence type="ECO:0000313" key="1">
    <source>
        <dbReference type="EMBL" id="CAD7259920.1"/>
    </source>
</evidence>
<reference evidence="1" key="1">
    <citation type="submission" date="2020-11" db="EMBL/GenBank/DDBJ databases">
        <authorList>
            <person name="Tran Van P."/>
        </authorList>
    </citation>
    <scope>NUCLEOTIDE SEQUENCE</scope>
</reference>